<evidence type="ECO:0000256" key="3">
    <source>
        <dbReference type="ARBA" id="ARBA00022491"/>
    </source>
</evidence>
<dbReference type="InterPro" id="IPR007412">
    <property type="entry name" value="FlgM"/>
</dbReference>
<dbReference type="EMBL" id="FOTS01000095">
    <property type="protein sequence ID" value="SFM38069.1"/>
    <property type="molecule type" value="Genomic_DNA"/>
</dbReference>
<evidence type="ECO:0000256" key="4">
    <source>
        <dbReference type="ARBA" id="ARBA00022795"/>
    </source>
</evidence>
<keyword evidence="5" id="KW-0805">Transcription regulation</keyword>
<sequence>MIISNKQIQSVMKVYSEQNNAGKNTKTEKSQPAKGKDQVILSSGVQEFGQVLQRAITISDVRPERVQELSKKIQEGTYKVDSKDIADKMIGRMLVDDLL</sequence>
<feature type="region of interest" description="Disordered" evidence="7">
    <location>
        <begin position="15"/>
        <end position="36"/>
    </location>
</feature>
<name>A0A1I4QDE9_9FIRM</name>
<dbReference type="OrthoDB" id="1683949at2"/>
<organism evidence="9 10">
    <name type="scientific">Pelosinus propionicus DSM 13327</name>
    <dbReference type="NCBI Taxonomy" id="1123291"/>
    <lineage>
        <taxon>Bacteria</taxon>
        <taxon>Bacillati</taxon>
        <taxon>Bacillota</taxon>
        <taxon>Negativicutes</taxon>
        <taxon>Selenomonadales</taxon>
        <taxon>Sporomusaceae</taxon>
        <taxon>Pelosinus</taxon>
    </lineage>
</organism>
<keyword evidence="4" id="KW-1005">Bacterial flagellum biogenesis</keyword>
<feature type="compositionally biased region" description="Basic and acidic residues" evidence="7">
    <location>
        <begin position="25"/>
        <end position="36"/>
    </location>
</feature>
<dbReference type="InterPro" id="IPR035890">
    <property type="entry name" value="Anti-sigma-28_factor_FlgM_sf"/>
</dbReference>
<dbReference type="AlphaFoldDB" id="A0A1I4QDE9"/>
<dbReference type="STRING" id="1123291.SAMN04490355_10959"/>
<dbReference type="Pfam" id="PF04316">
    <property type="entry name" value="FlgM"/>
    <property type="match status" value="1"/>
</dbReference>
<dbReference type="GO" id="GO:0045892">
    <property type="term" value="P:negative regulation of DNA-templated transcription"/>
    <property type="evidence" value="ECO:0007669"/>
    <property type="project" value="InterPro"/>
</dbReference>
<evidence type="ECO:0000259" key="8">
    <source>
        <dbReference type="Pfam" id="PF04316"/>
    </source>
</evidence>
<evidence type="ECO:0000313" key="9">
    <source>
        <dbReference type="EMBL" id="SFM38069.1"/>
    </source>
</evidence>
<dbReference type="NCBIfam" id="TIGR03824">
    <property type="entry name" value="FlgM_jcvi"/>
    <property type="match status" value="1"/>
</dbReference>
<dbReference type="Proteomes" id="UP000199520">
    <property type="component" value="Unassembled WGS sequence"/>
</dbReference>
<dbReference type="SUPFAM" id="SSF101498">
    <property type="entry name" value="Anti-sigma factor FlgM"/>
    <property type="match status" value="1"/>
</dbReference>
<keyword evidence="10" id="KW-1185">Reference proteome</keyword>
<evidence type="ECO:0000256" key="1">
    <source>
        <dbReference type="ARBA" id="ARBA00005322"/>
    </source>
</evidence>
<evidence type="ECO:0000313" key="10">
    <source>
        <dbReference type="Proteomes" id="UP000199520"/>
    </source>
</evidence>
<reference evidence="10" key="1">
    <citation type="submission" date="2016-10" db="EMBL/GenBank/DDBJ databases">
        <authorList>
            <person name="Varghese N."/>
            <person name="Submissions S."/>
        </authorList>
    </citation>
    <scope>NUCLEOTIDE SEQUENCE [LARGE SCALE GENOMIC DNA]</scope>
    <source>
        <strain evidence="10">DSM 13327</strain>
    </source>
</reference>
<evidence type="ECO:0000256" key="6">
    <source>
        <dbReference type="ARBA" id="ARBA00023163"/>
    </source>
</evidence>
<dbReference type="RefSeq" id="WP_090944632.1">
    <property type="nucleotide sequence ID" value="NZ_FOTS01000095.1"/>
</dbReference>
<accession>A0A1I4QDE9</accession>
<keyword evidence="6" id="KW-0804">Transcription</keyword>
<comment type="similarity">
    <text evidence="1">Belongs to the FlgM family.</text>
</comment>
<evidence type="ECO:0000256" key="5">
    <source>
        <dbReference type="ARBA" id="ARBA00023015"/>
    </source>
</evidence>
<evidence type="ECO:0000256" key="2">
    <source>
        <dbReference type="ARBA" id="ARBA00017823"/>
    </source>
</evidence>
<feature type="domain" description="Anti-sigma-28 factor FlgM C-terminal" evidence="8">
    <location>
        <begin position="37"/>
        <end position="90"/>
    </location>
</feature>
<feature type="compositionally biased region" description="Polar residues" evidence="7">
    <location>
        <begin position="15"/>
        <end position="24"/>
    </location>
</feature>
<protein>
    <recommendedName>
        <fullName evidence="2">Negative regulator of flagellin synthesis</fullName>
    </recommendedName>
</protein>
<dbReference type="GO" id="GO:0044781">
    <property type="term" value="P:bacterial-type flagellum organization"/>
    <property type="evidence" value="ECO:0007669"/>
    <property type="project" value="UniProtKB-KW"/>
</dbReference>
<keyword evidence="3" id="KW-0678">Repressor</keyword>
<proteinExistence type="inferred from homology"/>
<dbReference type="InterPro" id="IPR031316">
    <property type="entry name" value="FlgM_C"/>
</dbReference>
<gene>
    <name evidence="9" type="ORF">SAMN04490355_10959</name>
</gene>
<evidence type="ECO:0000256" key="7">
    <source>
        <dbReference type="SAM" id="MobiDB-lite"/>
    </source>
</evidence>